<protein>
    <recommendedName>
        <fullName evidence="4">PhnA-like protein</fullName>
    </recommendedName>
</protein>
<feature type="transmembrane region" description="Helical" evidence="1">
    <location>
        <begin position="197"/>
        <end position="217"/>
    </location>
</feature>
<comment type="caution">
    <text evidence="2">The sequence shown here is derived from an EMBL/GenBank/DDBJ whole genome shotgun (WGS) entry which is preliminary data.</text>
</comment>
<evidence type="ECO:0000313" key="3">
    <source>
        <dbReference type="Proteomes" id="UP000030185"/>
    </source>
</evidence>
<dbReference type="AlphaFoldDB" id="A0A098L9L8"/>
<name>A0A098L9L8_9BACT</name>
<feature type="transmembrane region" description="Helical" evidence="1">
    <location>
        <begin position="76"/>
        <end position="98"/>
    </location>
</feature>
<evidence type="ECO:0000256" key="1">
    <source>
        <dbReference type="SAM" id="Phobius"/>
    </source>
</evidence>
<proteinExistence type="predicted"/>
<dbReference type="eggNOG" id="COG1196">
    <property type="taxonomic scope" value="Bacteria"/>
</dbReference>
<reference evidence="2 3" key="1">
    <citation type="submission" date="2014-09" db="EMBL/GenBank/DDBJ databases">
        <title>Sporocytophaga myxococcoides PG-01 genome sequencing.</title>
        <authorList>
            <person name="Liu L."/>
            <person name="Gao P.J."/>
            <person name="Chen G.J."/>
            <person name="Wang L.S."/>
        </authorList>
    </citation>
    <scope>NUCLEOTIDE SEQUENCE [LARGE SCALE GENOMIC DNA]</scope>
    <source>
        <strain evidence="2 3">PG-01</strain>
    </source>
</reference>
<keyword evidence="1" id="KW-0812">Transmembrane</keyword>
<dbReference type="EMBL" id="BBLT01000001">
    <property type="protein sequence ID" value="GAL83625.1"/>
    <property type="molecule type" value="Genomic_DNA"/>
</dbReference>
<accession>A0A098L9L8</accession>
<keyword evidence="1" id="KW-1133">Transmembrane helix</keyword>
<keyword evidence="1" id="KW-0472">Membrane</keyword>
<keyword evidence="3" id="KW-1185">Reference proteome</keyword>
<gene>
    <name evidence="2" type="ORF">MYP_852</name>
</gene>
<feature type="transmembrane region" description="Helical" evidence="1">
    <location>
        <begin position="110"/>
        <end position="135"/>
    </location>
</feature>
<sequence length="241" mass="25621">MFRESRESRNIPSSGDYEGRGPVVINRISWGAIIAGVVVALVFQMVFSLLGLGIGIGAINPTEANPMEGLGAGAVIWWVASMLISLFLGGYVAGRLAGMPRNEEGIAHGVLTWSVFTLFSFFLLTTTIGGAFNVIGNTLSKSLSIAGQQNINPTEVKEKISQELDQRGITKEGIQEQVQNPENRQKAEEISTVASKAGIFGAIGLILGGISAALGGLSGRPKHLLEDVKVPVKERVYVTNK</sequence>
<evidence type="ECO:0000313" key="2">
    <source>
        <dbReference type="EMBL" id="GAL83625.1"/>
    </source>
</evidence>
<organism evidence="2 3">
    <name type="scientific">Sporocytophaga myxococcoides</name>
    <dbReference type="NCBI Taxonomy" id="153721"/>
    <lineage>
        <taxon>Bacteria</taxon>
        <taxon>Pseudomonadati</taxon>
        <taxon>Bacteroidota</taxon>
        <taxon>Cytophagia</taxon>
        <taxon>Cytophagales</taxon>
        <taxon>Cytophagaceae</taxon>
        <taxon>Sporocytophaga</taxon>
    </lineage>
</organism>
<dbReference type="Proteomes" id="UP000030185">
    <property type="component" value="Unassembled WGS sequence"/>
</dbReference>
<feature type="transmembrane region" description="Helical" evidence="1">
    <location>
        <begin position="30"/>
        <end position="56"/>
    </location>
</feature>
<evidence type="ECO:0008006" key="4">
    <source>
        <dbReference type="Google" id="ProtNLM"/>
    </source>
</evidence>
<dbReference type="STRING" id="153721.MYP_852"/>
<dbReference type="OrthoDB" id="2154696at2"/>
<dbReference type="RefSeq" id="WP_052429928.1">
    <property type="nucleotide sequence ID" value="NZ_BBLT01000001.1"/>
</dbReference>